<dbReference type="Proteomes" id="UP001417504">
    <property type="component" value="Unassembled WGS sequence"/>
</dbReference>
<gene>
    <name evidence="2" type="ORF">Sjap_013346</name>
</gene>
<organism evidence="2 3">
    <name type="scientific">Stephania japonica</name>
    <dbReference type="NCBI Taxonomy" id="461633"/>
    <lineage>
        <taxon>Eukaryota</taxon>
        <taxon>Viridiplantae</taxon>
        <taxon>Streptophyta</taxon>
        <taxon>Embryophyta</taxon>
        <taxon>Tracheophyta</taxon>
        <taxon>Spermatophyta</taxon>
        <taxon>Magnoliopsida</taxon>
        <taxon>Ranunculales</taxon>
        <taxon>Menispermaceae</taxon>
        <taxon>Menispermoideae</taxon>
        <taxon>Cissampelideae</taxon>
        <taxon>Stephania</taxon>
    </lineage>
</organism>
<evidence type="ECO:0000256" key="1">
    <source>
        <dbReference type="SAM" id="MobiDB-lite"/>
    </source>
</evidence>
<keyword evidence="3" id="KW-1185">Reference proteome</keyword>
<comment type="caution">
    <text evidence="2">The sequence shown here is derived from an EMBL/GenBank/DDBJ whole genome shotgun (WGS) entry which is preliminary data.</text>
</comment>
<dbReference type="AlphaFoldDB" id="A0AAP0NZ21"/>
<reference evidence="2 3" key="1">
    <citation type="submission" date="2024-01" db="EMBL/GenBank/DDBJ databases">
        <title>Genome assemblies of Stephania.</title>
        <authorList>
            <person name="Yang L."/>
        </authorList>
    </citation>
    <scope>NUCLEOTIDE SEQUENCE [LARGE SCALE GENOMIC DNA]</scope>
    <source>
        <strain evidence="2">QJT</strain>
        <tissue evidence="2">Leaf</tissue>
    </source>
</reference>
<accession>A0AAP0NZ21</accession>
<feature type="region of interest" description="Disordered" evidence="1">
    <location>
        <begin position="45"/>
        <end position="82"/>
    </location>
</feature>
<sequence length="82" mass="8686">MALEALVFGEARKSRRVLAALERRIGLEEVIVPVTVLMILGQGTQLNTSSNPTTTSLMAADESQDPNQTLAAEATTSTTSPN</sequence>
<feature type="compositionally biased region" description="Low complexity" evidence="1">
    <location>
        <begin position="69"/>
        <end position="82"/>
    </location>
</feature>
<name>A0AAP0NZ21_9MAGN</name>
<evidence type="ECO:0000313" key="3">
    <source>
        <dbReference type="Proteomes" id="UP001417504"/>
    </source>
</evidence>
<evidence type="ECO:0000313" key="2">
    <source>
        <dbReference type="EMBL" id="KAK9123744.1"/>
    </source>
</evidence>
<proteinExistence type="predicted"/>
<feature type="compositionally biased region" description="Low complexity" evidence="1">
    <location>
        <begin position="45"/>
        <end position="57"/>
    </location>
</feature>
<dbReference type="EMBL" id="JBBNAE010000005">
    <property type="protein sequence ID" value="KAK9123744.1"/>
    <property type="molecule type" value="Genomic_DNA"/>
</dbReference>
<protein>
    <submittedName>
        <fullName evidence="2">Uncharacterized protein</fullName>
    </submittedName>
</protein>